<accession>K2PSD4</accession>
<dbReference type="Proteomes" id="UP000007364">
    <property type="component" value="Unassembled WGS sequence"/>
</dbReference>
<evidence type="ECO:0000313" key="2">
    <source>
        <dbReference type="Proteomes" id="UP000007364"/>
    </source>
</evidence>
<keyword evidence="2" id="KW-1185">Reference proteome</keyword>
<protein>
    <submittedName>
        <fullName evidence="1">Uncharacterized protein</fullName>
    </submittedName>
</protein>
<dbReference type="AlphaFoldDB" id="K2PSD4"/>
<proteinExistence type="predicted"/>
<gene>
    <name evidence="1" type="ORF">I215_07142</name>
</gene>
<dbReference type="EMBL" id="AMSG01000007">
    <property type="protein sequence ID" value="EKF55465.1"/>
    <property type="molecule type" value="Genomic_DNA"/>
</dbReference>
<organism evidence="1 2">
    <name type="scientific">Galbibacter marinus</name>
    <dbReference type="NCBI Taxonomy" id="555500"/>
    <lineage>
        <taxon>Bacteria</taxon>
        <taxon>Pseudomonadati</taxon>
        <taxon>Bacteroidota</taxon>
        <taxon>Flavobacteriia</taxon>
        <taxon>Flavobacteriales</taxon>
        <taxon>Flavobacteriaceae</taxon>
        <taxon>Galbibacter</taxon>
    </lineage>
</organism>
<name>K2PSD4_9FLAO</name>
<sequence length="63" mass="7481">MFSVRKTIMYQGIVKYFSKITLKMKILLVLSIFYPYFGSAFANKFFHHCFFEFTALANLKPQN</sequence>
<reference evidence="1 2" key="1">
    <citation type="journal article" date="2012" name="J. Bacteriol.">
        <title>Genome Sequence of Galbibacter marinum Type Strain ck-I2-15.</title>
        <authorList>
            <person name="Lai Q."/>
            <person name="Li C."/>
            <person name="Shao Z."/>
        </authorList>
    </citation>
    <scope>NUCLEOTIDE SEQUENCE [LARGE SCALE GENOMIC DNA]</scope>
    <source>
        <strain evidence="2">ck-I2-15</strain>
    </source>
</reference>
<comment type="caution">
    <text evidence="1">The sequence shown here is derived from an EMBL/GenBank/DDBJ whole genome shotgun (WGS) entry which is preliminary data.</text>
</comment>
<evidence type="ECO:0000313" key="1">
    <source>
        <dbReference type="EMBL" id="EKF55465.1"/>
    </source>
</evidence>